<sequence length="501" mass="55936">MNTSSTITKMYILFISTLCNVFLFVSRTSCTNDSEKSTNTFYDGVPKILAEFVLDDNTYFTHLTYDKKRNLLYAGATNRIFQLDMDNIKLIHEVKTGPKLDSPQCHTGGCSQDDIETYEANNHNKILIYNDVGDTLIACGSVYQGACQIYYLNGRFPDSSKYIEVALAANDEFSSTYAFIGPSKYQAWKKEDILYVGTTFTNVGDYRHDVPAISSRKLDDLDYAEFSIQQSNINIDVKYRDHFLVNYMYGFNSSEYAYFVVVQKKSHLADEAGFVTRLARICVNDPNYDSYTEVTISCLVDGEDYNIVRDAKITQAGTKLSQDLGLKKDDFVLVAVFSPSKEITNEPQNNSAMCIYSLIEIEEIFNENIHSCFNGSIKDRNLGYISGTINDGKCPNVGSIGNIFSFCQVGLKISGVTPIVSRSLFVFQNESVTSVTTANTGPHTLAFLGTNDGWIKKVLLSGSAAGEYEKIEVDPGTKILTDTMIAPRNDFLYVLSTKKVV</sequence>
<dbReference type="EMBL" id="HBUE01049841">
    <property type="protein sequence ID" value="CAG6463921.1"/>
    <property type="molecule type" value="Transcribed_RNA"/>
</dbReference>
<dbReference type="GO" id="GO:0002116">
    <property type="term" value="C:semaphorin receptor complex"/>
    <property type="evidence" value="ECO:0007669"/>
    <property type="project" value="TreeGrafter"/>
</dbReference>
<proteinExistence type="predicted"/>
<evidence type="ECO:0000256" key="2">
    <source>
        <dbReference type="PROSITE-ProRule" id="PRU00352"/>
    </source>
</evidence>
<dbReference type="GO" id="GO:0008045">
    <property type="term" value="P:motor neuron axon guidance"/>
    <property type="evidence" value="ECO:0007669"/>
    <property type="project" value="TreeGrafter"/>
</dbReference>
<dbReference type="EMBL" id="HBUE01300484">
    <property type="protein sequence ID" value="CAG6578630.1"/>
    <property type="molecule type" value="Transcribed_RNA"/>
</dbReference>
<dbReference type="PANTHER" id="PTHR22625">
    <property type="entry name" value="PLEXIN"/>
    <property type="match status" value="1"/>
</dbReference>
<feature type="signal peptide" evidence="3">
    <location>
        <begin position="1"/>
        <end position="30"/>
    </location>
</feature>
<evidence type="ECO:0000313" key="5">
    <source>
        <dbReference type="EMBL" id="CAG6463921.1"/>
    </source>
</evidence>
<accession>A0A8D8AUU7</accession>
<dbReference type="AlphaFoldDB" id="A0A8D8AUU7"/>
<dbReference type="CDD" id="cd11236">
    <property type="entry name" value="Sema_plexin_like"/>
    <property type="match status" value="1"/>
</dbReference>
<evidence type="ECO:0000256" key="3">
    <source>
        <dbReference type="SAM" id="SignalP"/>
    </source>
</evidence>
<dbReference type="GO" id="GO:0030334">
    <property type="term" value="P:regulation of cell migration"/>
    <property type="evidence" value="ECO:0007669"/>
    <property type="project" value="TreeGrafter"/>
</dbReference>
<dbReference type="PROSITE" id="PS51004">
    <property type="entry name" value="SEMA"/>
    <property type="match status" value="1"/>
</dbReference>
<dbReference type="Pfam" id="PF01403">
    <property type="entry name" value="Sema"/>
    <property type="match status" value="1"/>
</dbReference>
<dbReference type="FunFam" id="2.130.10.10:FF:000587">
    <property type="entry name" value="Plexin A4, B"/>
    <property type="match status" value="1"/>
</dbReference>
<dbReference type="InterPro" id="IPR036352">
    <property type="entry name" value="Semap_dom_sf"/>
</dbReference>
<evidence type="ECO:0000256" key="1">
    <source>
        <dbReference type="ARBA" id="ARBA00022782"/>
    </source>
</evidence>
<dbReference type="GO" id="GO:0008360">
    <property type="term" value="P:regulation of cell shape"/>
    <property type="evidence" value="ECO:0007669"/>
    <property type="project" value="TreeGrafter"/>
</dbReference>
<keyword evidence="3" id="KW-0732">Signal</keyword>
<dbReference type="GO" id="GO:0005886">
    <property type="term" value="C:plasma membrane"/>
    <property type="evidence" value="ECO:0007669"/>
    <property type="project" value="TreeGrafter"/>
</dbReference>
<dbReference type="Gene3D" id="2.130.10.10">
    <property type="entry name" value="YVTN repeat-like/Quinoprotein amine dehydrogenase"/>
    <property type="match status" value="1"/>
</dbReference>
<dbReference type="EMBL" id="HBUE01194504">
    <property type="protein sequence ID" value="CAG6526909.1"/>
    <property type="molecule type" value="Transcribed_RNA"/>
</dbReference>
<dbReference type="EMBL" id="HBUE01194506">
    <property type="protein sequence ID" value="CAG6526913.1"/>
    <property type="molecule type" value="Transcribed_RNA"/>
</dbReference>
<dbReference type="InterPro" id="IPR031148">
    <property type="entry name" value="Plexin"/>
</dbReference>
<protein>
    <submittedName>
        <fullName evidence="5">Plexin-B</fullName>
    </submittedName>
</protein>
<evidence type="ECO:0000259" key="4">
    <source>
        <dbReference type="PROSITE" id="PS51004"/>
    </source>
</evidence>
<organism evidence="5">
    <name type="scientific">Culex pipiens</name>
    <name type="common">House mosquito</name>
    <dbReference type="NCBI Taxonomy" id="7175"/>
    <lineage>
        <taxon>Eukaryota</taxon>
        <taxon>Metazoa</taxon>
        <taxon>Ecdysozoa</taxon>
        <taxon>Arthropoda</taxon>
        <taxon>Hexapoda</taxon>
        <taxon>Insecta</taxon>
        <taxon>Pterygota</taxon>
        <taxon>Neoptera</taxon>
        <taxon>Endopterygota</taxon>
        <taxon>Diptera</taxon>
        <taxon>Nematocera</taxon>
        <taxon>Culicoidea</taxon>
        <taxon>Culicidae</taxon>
        <taxon>Culicinae</taxon>
        <taxon>Culicini</taxon>
        <taxon>Culex</taxon>
        <taxon>Culex</taxon>
    </lineage>
</organism>
<dbReference type="PANTHER" id="PTHR22625:SF44">
    <property type="entry name" value="PLEXIN-B"/>
    <property type="match status" value="1"/>
</dbReference>
<dbReference type="GO" id="GO:0097374">
    <property type="term" value="P:sensory neuron axon guidance"/>
    <property type="evidence" value="ECO:0007669"/>
    <property type="project" value="TreeGrafter"/>
</dbReference>
<feature type="domain" description="Sema" evidence="4">
    <location>
        <begin position="22"/>
        <end position="501"/>
    </location>
</feature>
<feature type="chain" id="PRO_5033668586" evidence="3">
    <location>
        <begin position="31"/>
        <end position="501"/>
    </location>
</feature>
<name>A0A8D8AUU7_CULPI</name>
<keyword evidence="1" id="KW-0221">Differentiation</keyword>
<dbReference type="SUPFAM" id="SSF101912">
    <property type="entry name" value="Sema domain"/>
    <property type="match status" value="1"/>
</dbReference>
<dbReference type="GO" id="GO:0017154">
    <property type="term" value="F:semaphorin receptor activity"/>
    <property type="evidence" value="ECO:0007669"/>
    <property type="project" value="InterPro"/>
</dbReference>
<comment type="caution">
    <text evidence="2">Lacks conserved residue(s) required for the propagation of feature annotation.</text>
</comment>
<dbReference type="EMBL" id="HBUE01300486">
    <property type="protein sequence ID" value="CAG6578634.1"/>
    <property type="molecule type" value="Transcribed_RNA"/>
</dbReference>
<reference evidence="5" key="1">
    <citation type="submission" date="2021-05" db="EMBL/GenBank/DDBJ databases">
        <authorList>
            <person name="Alioto T."/>
            <person name="Alioto T."/>
            <person name="Gomez Garrido J."/>
        </authorList>
    </citation>
    <scope>NUCLEOTIDE SEQUENCE</scope>
</reference>
<dbReference type="GO" id="GO:0007162">
    <property type="term" value="P:negative regulation of cell adhesion"/>
    <property type="evidence" value="ECO:0007669"/>
    <property type="project" value="TreeGrafter"/>
</dbReference>
<dbReference type="InterPro" id="IPR015943">
    <property type="entry name" value="WD40/YVTN_repeat-like_dom_sf"/>
</dbReference>
<dbReference type="GO" id="GO:0050772">
    <property type="term" value="P:positive regulation of axonogenesis"/>
    <property type="evidence" value="ECO:0007669"/>
    <property type="project" value="TreeGrafter"/>
</dbReference>
<dbReference type="InterPro" id="IPR001627">
    <property type="entry name" value="Semap_dom"/>
</dbReference>
<dbReference type="SMART" id="SM00630">
    <property type="entry name" value="Sema"/>
    <property type="match status" value="1"/>
</dbReference>